<comment type="caution">
    <text evidence="6">The sequence shown here is derived from an EMBL/GenBank/DDBJ whole genome shotgun (WGS) entry which is preliminary data.</text>
</comment>
<comment type="cofactor">
    <cofactor evidence="1">
        <name>FAD</name>
        <dbReference type="ChEBI" id="CHEBI:57692"/>
    </cofactor>
</comment>
<feature type="domain" description="FAD-binding" evidence="5">
    <location>
        <begin position="3"/>
        <end position="356"/>
    </location>
</feature>
<proteinExistence type="predicted"/>
<keyword evidence="2" id="KW-0285">Flavoprotein</keyword>
<dbReference type="SUPFAM" id="SSF51905">
    <property type="entry name" value="FAD/NAD(P)-binding domain"/>
    <property type="match status" value="1"/>
</dbReference>
<evidence type="ECO:0000313" key="7">
    <source>
        <dbReference type="Proteomes" id="UP000308199"/>
    </source>
</evidence>
<gene>
    <name evidence="6" type="ORF">EW145_g1876</name>
</gene>
<keyword evidence="4" id="KW-0560">Oxidoreductase</keyword>
<dbReference type="AlphaFoldDB" id="A0A4S4LD59"/>
<dbReference type="Pfam" id="PF01494">
    <property type="entry name" value="FAD_binding_3"/>
    <property type="match status" value="1"/>
</dbReference>
<dbReference type="InterPro" id="IPR036188">
    <property type="entry name" value="FAD/NAD-bd_sf"/>
</dbReference>
<sequence length="602" mass="66048">MQAQVLVVGSGPTGLVSALTLLKNGVSIRIVEKEAAHHVSSRGSGVHPRIQEIEHFLGTLSEVKALSTPSPIRRIYNSENPYQLLRSVPMAEKIEASPAFPINEPFAISQYLHEEVLRAHVAALGAQIELSTELCDIEQDDNGVIVKLLKNIDGKQEEETATFSYVVGADGGRSTVRRLIGLKFLGETYEKDQLLNSDIDLKGLEGSEQGMHIFGNHKDVVVNIRTTIVPGRYQMLIVGPNYREIASECEAADLDKLQAIVTRISGRSDLQLTKIHFKTNWRLNVRMVDHFQKGRVFVTGDAAHVHSPMGGQGMNSGIQDSFNLAWKLALVVSGNASPALLASYEEERHPVISDMLLETTRLHRRVFVDKEDQSTAQGMQDTIDLLGKAAAPILKAVITDELGASHKEDPFFRGRKLFQLEVNYRWSSIVLDERFDQGVAAAEKDAYGKTGSILQAGDRAPDAPGLVILSQTTEAEKIGKVHGKQGESVRLFDIFDLTVHTILVFSSDAGRHGELLRTPQKLPACLVRTLLIYPVTVSLPHDEDSMLNTDLILEDKEGHAFHGYGVDDTVYAVIVRPDGMIGAFAKGPGGVDKYFSKIVGAR</sequence>
<evidence type="ECO:0000256" key="2">
    <source>
        <dbReference type="ARBA" id="ARBA00022630"/>
    </source>
</evidence>
<accession>A0A4S4LD59</accession>
<keyword evidence="7" id="KW-1185">Reference proteome</keyword>
<organism evidence="6 7">
    <name type="scientific">Phellinidium pouzarii</name>
    <dbReference type="NCBI Taxonomy" id="167371"/>
    <lineage>
        <taxon>Eukaryota</taxon>
        <taxon>Fungi</taxon>
        <taxon>Dikarya</taxon>
        <taxon>Basidiomycota</taxon>
        <taxon>Agaricomycotina</taxon>
        <taxon>Agaricomycetes</taxon>
        <taxon>Hymenochaetales</taxon>
        <taxon>Hymenochaetaceae</taxon>
        <taxon>Phellinidium</taxon>
    </lineage>
</organism>
<dbReference type="PANTHER" id="PTHR43004:SF19">
    <property type="entry name" value="BINDING MONOOXYGENASE, PUTATIVE (JCVI)-RELATED"/>
    <property type="match status" value="1"/>
</dbReference>
<evidence type="ECO:0000256" key="4">
    <source>
        <dbReference type="ARBA" id="ARBA00023002"/>
    </source>
</evidence>
<dbReference type="Proteomes" id="UP000308199">
    <property type="component" value="Unassembled WGS sequence"/>
</dbReference>
<dbReference type="GO" id="GO:0071949">
    <property type="term" value="F:FAD binding"/>
    <property type="evidence" value="ECO:0007669"/>
    <property type="project" value="InterPro"/>
</dbReference>
<evidence type="ECO:0000313" key="6">
    <source>
        <dbReference type="EMBL" id="THH09639.1"/>
    </source>
</evidence>
<dbReference type="InterPro" id="IPR002938">
    <property type="entry name" value="FAD-bd"/>
</dbReference>
<evidence type="ECO:0000256" key="3">
    <source>
        <dbReference type="ARBA" id="ARBA00022827"/>
    </source>
</evidence>
<protein>
    <recommendedName>
        <fullName evidence="5">FAD-binding domain-containing protein</fullName>
    </recommendedName>
</protein>
<dbReference type="InterPro" id="IPR050641">
    <property type="entry name" value="RIFMO-like"/>
</dbReference>
<dbReference type="PRINTS" id="PR00420">
    <property type="entry name" value="RNGMNOXGNASE"/>
</dbReference>
<reference evidence="6 7" key="1">
    <citation type="submission" date="2019-02" db="EMBL/GenBank/DDBJ databases">
        <title>Genome sequencing of the rare red list fungi Phellinidium pouzarii.</title>
        <authorList>
            <person name="Buettner E."/>
            <person name="Kellner H."/>
        </authorList>
    </citation>
    <scope>NUCLEOTIDE SEQUENCE [LARGE SCALE GENOMIC DNA]</scope>
    <source>
        <strain evidence="6 7">DSM 108285</strain>
    </source>
</reference>
<name>A0A4S4LD59_9AGAM</name>
<dbReference type="Gene3D" id="3.40.30.120">
    <property type="match status" value="1"/>
</dbReference>
<dbReference type="GO" id="GO:0016709">
    <property type="term" value="F:oxidoreductase activity, acting on paired donors, with incorporation or reduction of molecular oxygen, NAD(P)H as one donor, and incorporation of one atom of oxygen"/>
    <property type="evidence" value="ECO:0007669"/>
    <property type="project" value="UniProtKB-ARBA"/>
</dbReference>
<dbReference type="Gene3D" id="3.30.70.2450">
    <property type="match status" value="1"/>
</dbReference>
<dbReference type="OrthoDB" id="2690153at2759"/>
<keyword evidence="3" id="KW-0274">FAD</keyword>
<dbReference type="EMBL" id="SGPK01000057">
    <property type="protein sequence ID" value="THH09639.1"/>
    <property type="molecule type" value="Genomic_DNA"/>
</dbReference>
<evidence type="ECO:0000259" key="5">
    <source>
        <dbReference type="Pfam" id="PF01494"/>
    </source>
</evidence>
<dbReference type="Gene3D" id="3.50.50.60">
    <property type="entry name" value="FAD/NAD(P)-binding domain"/>
    <property type="match status" value="1"/>
</dbReference>
<dbReference type="PANTHER" id="PTHR43004">
    <property type="entry name" value="TRK SYSTEM POTASSIUM UPTAKE PROTEIN"/>
    <property type="match status" value="1"/>
</dbReference>
<evidence type="ECO:0000256" key="1">
    <source>
        <dbReference type="ARBA" id="ARBA00001974"/>
    </source>
</evidence>